<name>A0A433Q390_9FUNG</name>
<dbReference type="Pfam" id="PF05426">
    <property type="entry name" value="Alginate_lyase"/>
    <property type="match status" value="1"/>
</dbReference>
<feature type="compositionally biased region" description="Low complexity" evidence="3">
    <location>
        <begin position="37"/>
        <end position="49"/>
    </location>
</feature>
<keyword evidence="1" id="KW-0732">Signal</keyword>
<dbReference type="GO" id="GO:0042597">
    <property type="term" value="C:periplasmic space"/>
    <property type="evidence" value="ECO:0007669"/>
    <property type="project" value="InterPro"/>
</dbReference>
<dbReference type="InterPro" id="IPR008397">
    <property type="entry name" value="Alginate_lyase_dom"/>
</dbReference>
<dbReference type="Gene3D" id="1.50.10.100">
    <property type="entry name" value="Chondroitin AC/alginate lyase"/>
    <property type="match status" value="1"/>
</dbReference>
<sequence length="103" mass="11628">MIPARMRSRRPSRKSRAVIFFISVEVSCKGTSRSKLTPSPTHPSSSNHESFVAQRATFRYYANQTAAVASVIQKFLNGHFQRQILASGEQPLESKRADGFHYQ</sequence>
<feature type="domain" description="Alginate lyase" evidence="4">
    <location>
        <begin position="45"/>
        <end position="103"/>
    </location>
</feature>
<feature type="region of interest" description="Disordered" evidence="3">
    <location>
        <begin position="29"/>
        <end position="49"/>
    </location>
</feature>
<reference evidence="5 6" key="1">
    <citation type="journal article" date="2018" name="New Phytol.">
        <title>Phylogenomics of Endogonaceae and evolution of mycorrhizas within Mucoromycota.</title>
        <authorList>
            <person name="Chang Y."/>
            <person name="Desiro A."/>
            <person name="Na H."/>
            <person name="Sandor L."/>
            <person name="Lipzen A."/>
            <person name="Clum A."/>
            <person name="Barry K."/>
            <person name="Grigoriev I.V."/>
            <person name="Martin F.M."/>
            <person name="Stajich J.E."/>
            <person name="Smith M.E."/>
            <person name="Bonito G."/>
            <person name="Spatafora J.W."/>
        </authorList>
    </citation>
    <scope>NUCLEOTIDE SEQUENCE [LARGE SCALE GENOMIC DNA]</scope>
    <source>
        <strain evidence="5 6">AD002</strain>
    </source>
</reference>
<evidence type="ECO:0000313" key="5">
    <source>
        <dbReference type="EMBL" id="RUS24283.1"/>
    </source>
</evidence>
<evidence type="ECO:0000259" key="4">
    <source>
        <dbReference type="Pfam" id="PF05426"/>
    </source>
</evidence>
<protein>
    <recommendedName>
        <fullName evidence="4">Alginate lyase domain-containing protein</fullName>
    </recommendedName>
</protein>
<evidence type="ECO:0000313" key="6">
    <source>
        <dbReference type="Proteomes" id="UP000274822"/>
    </source>
</evidence>
<dbReference type="GO" id="GO:0016829">
    <property type="term" value="F:lyase activity"/>
    <property type="evidence" value="ECO:0007669"/>
    <property type="project" value="UniProtKB-KW"/>
</dbReference>
<keyword evidence="2" id="KW-0456">Lyase</keyword>
<dbReference type="AlphaFoldDB" id="A0A433Q390"/>
<organism evidence="5 6">
    <name type="scientific">Jimgerdemannia flammicorona</name>
    <dbReference type="NCBI Taxonomy" id="994334"/>
    <lineage>
        <taxon>Eukaryota</taxon>
        <taxon>Fungi</taxon>
        <taxon>Fungi incertae sedis</taxon>
        <taxon>Mucoromycota</taxon>
        <taxon>Mucoromycotina</taxon>
        <taxon>Endogonomycetes</taxon>
        <taxon>Endogonales</taxon>
        <taxon>Endogonaceae</taxon>
        <taxon>Jimgerdemannia</taxon>
    </lineage>
</organism>
<evidence type="ECO:0000256" key="3">
    <source>
        <dbReference type="SAM" id="MobiDB-lite"/>
    </source>
</evidence>
<dbReference type="Proteomes" id="UP000274822">
    <property type="component" value="Unassembled WGS sequence"/>
</dbReference>
<dbReference type="EMBL" id="RBNJ01016552">
    <property type="protein sequence ID" value="RUS24283.1"/>
    <property type="molecule type" value="Genomic_DNA"/>
</dbReference>
<comment type="caution">
    <text evidence="5">The sequence shown here is derived from an EMBL/GenBank/DDBJ whole genome shotgun (WGS) entry which is preliminary data.</text>
</comment>
<dbReference type="InterPro" id="IPR008929">
    <property type="entry name" value="Chondroitin_lyas"/>
</dbReference>
<keyword evidence="6" id="KW-1185">Reference proteome</keyword>
<proteinExistence type="predicted"/>
<evidence type="ECO:0000256" key="2">
    <source>
        <dbReference type="ARBA" id="ARBA00023239"/>
    </source>
</evidence>
<accession>A0A433Q390</accession>
<gene>
    <name evidence="5" type="ORF">BC938DRAFT_473833</name>
</gene>
<evidence type="ECO:0000256" key="1">
    <source>
        <dbReference type="ARBA" id="ARBA00022729"/>
    </source>
</evidence>